<evidence type="ECO:0000256" key="4">
    <source>
        <dbReference type="ARBA" id="ARBA00022989"/>
    </source>
</evidence>
<evidence type="ECO:0000256" key="2">
    <source>
        <dbReference type="ARBA" id="ARBA00009399"/>
    </source>
</evidence>
<evidence type="ECO:0000259" key="8">
    <source>
        <dbReference type="Pfam" id="PF04138"/>
    </source>
</evidence>
<evidence type="ECO:0000256" key="3">
    <source>
        <dbReference type="ARBA" id="ARBA00022692"/>
    </source>
</evidence>
<feature type="transmembrane region" description="Helical" evidence="7">
    <location>
        <begin position="36"/>
        <end position="56"/>
    </location>
</feature>
<evidence type="ECO:0000256" key="5">
    <source>
        <dbReference type="ARBA" id="ARBA00023136"/>
    </source>
</evidence>
<dbReference type="PANTHER" id="PTHR38459:SF1">
    <property type="entry name" value="PROPHAGE BACTOPRENOL-LINKED GLUCOSE TRANSLOCASE HOMOLOG"/>
    <property type="match status" value="1"/>
</dbReference>
<organism evidence="9 10">
    <name type="scientific">Acetobacter aceti NBRC 14818</name>
    <dbReference type="NCBI Taxonomy" id="887700"/>
    <lineage>
        <taxon>Bacteria</taxon>
        <taxon>Pseudomonadati</taxon>
        <taxon>Pseudomonadota</taxon>
        <taxon>Alphaproteobacteria</taxon>
        <taxon>Acetobacterales</taxon>
        <taxon>Acetobacteraceae</taxon>
        <taxon>Acetobacter</taxon>
        <taxon>Acetobacter subgen. Acetobacter</taxon>
    </lineage>
</organism>
<dbReference type="Pfam" id="PF04138">
    <property type="entry name" value="GtrA_DPMS_TM"/>
    <property type="match status" value="1"/>
</dbReference>
<dbReference type="InterPro" id="IPR051401">
    <property type="entry name" value="GtrA_CellWall_Glycosyl"/>
</dbReference>
<keyword evidence="5 7" id="KW-0472">Membrane</keyword>
<sequence length="169" mass="18778">MAARKSSFLRLFKFATVGSLGLLWDTCTVLSLRDIIGLNAAALAAYFVAASFNWTLNRVWTFRDVGRHDHPLLQWLRFLSANSLAFFLNRGTVYLLFFFSPFCVNHPVVALVVGALAGMGANFKLSERLVFRERPPQSVLELGEISVGMVDPELPQPQTDEASSGRDNP</sequence>
<dbReference type="AlphaFoldDB" id="A0AB33I8X4"/>
<keyword evidence="4 7" id="KW-1133">Transmembrane helix</keyword>
<dbReference type="PANTHER" id="PTHR38459">
    <property type="entry name" value="PROPHAGE BACTOPRENOL-LINKED GLUCOSE TRANSLOCASE HOMOLOG"/>
    <property type="match status" value="1"/>
</dbReference>
<evidence type="ECO:0000256" key="6">
    <source>
        <dbReference type="SAM" id="MobiDB-lite"/>
    </source>
</evidence>
<protein>
    <recommendedName>
        <fullName evidence="8">GtrA/DPMS transmembrane domain-containing protein</fullName>
    </recommendedName>
</protein>
<reference evidence="9 10" key="1">
    <citation type="journal article" date="2011" name="Microbiology">
        <title>Transcriptome response to different carbon sources in Acetobacter aceti.</title>
        <authorList>
            <person name="Sakurai K."/>
            <person name="Arai H."/>
            <person name="Ishii M."/>
            <person name="Igarashi Y."/>
        </authorList>
    </citation>
    <scope>NUCLEOTIDE SEQUENCE [LARGE SCALE GENOMIC DNA]</scope>
    <source>
        <strain evidence="9 10">NBRC 14818</strain>
    </source>
</reference>
<comment type="similarity">
    <text evidence="2">Belongs to the GtrA family.</text>
</comment>
<keyword evidence="10" id="KW-1185">Reference proteome</keyword>
<gene>
    <name evidence="9" type="ORF">EMQ_0646</name>
</gene>
<feature type="region of interest" description="Disordered" evidence="6">
    <location>
        <begin position="149"/>
        <end position="169"/>
    </location>
</feature>
<proteinExistence type="inferred from homology"/>
<dbReference type="Proteomes" id="UP000516424">
    <property type="component" value="Chromosome"/>
</dbReference>
<feature type="transmembrane region" description="Helical" evidence="7">
    <location>
        <begin position="7"/>
        <end position="24"/>
    </location>
</feature>
<evidence type="ECO:0000256" key="7">
    <source>
        <dbReference type="SAM" id="Phobius"/>
    </source>
</evidence>
<accession>A0AB33I8X4</accession>
<dbReference type="GO" id="GO:0005886">
    <property type="term" value="C:plasma membrane"/>
    <property type="evidence" value="ECO:0007669"/>
    <property type="project" value="TreeGrafter"/>
</dbReference>
<evidence type="ECO:0000313" key="9">
    <source>
        <dbReference type="EMBL" id="BCK75040.1"/>
    </source>
</evidence>
<feature type="compositionally biased region" description="Polar residues" evidence="6">
    <location>
        <begin position="156"/>
        <end position="169"/>
    </location>
</feature>
<dbReference type="GO" id="GO:0000271">
    <property type="term" value="P:polysaccharide biosynthetic process"/>
    <property type="evidence" value="ECO:0007669"/>
    <property type="project" value="InterPro"/>
</dbReference>
<evidence type="ECO:0000256" key="1">
    <source>
        <dbReference type="ARBA" id="ARBA00004141"/>
    </source>
</evidence>
<feature type="domain" description="GtrA/DPMS transmembrane" evidence="8">
    <location>
        <begin position="13"/>
        <end position="131"/>
    </location>
</feature>
<evidence type="ECO:0000313" key="10">
    <source>
        <dbReference type="Proteomes" id="UP000516424"/>
    </source>
</evidence>
<dbReference type="RefSeq" id="WP_018308475.1">
    <property type="nucleotide sequence ID" value="NZ_AP023410.1"/>
</dbReference>
<name>A0AB33I8X4_ACEAC</name>
<keyword evidence="3 7" id="KW-0812">Transmembrane</keyword>
<comment type="subcellular location">
    <subcellularLocation>
        <location evidence="1">Membrane</location>
        <topology evidence="1">Multi-pass membrane protein</topology>
    </subcellularLocation>
</comment>
<dbReference type="EMBL" id="AP023410">
    <property type="protein sequence ID" value="BCK75040.1"/>
    <property type="molecule type" value="Genomic_DNA"/>
</dbReference>
<dbReference type="InterPro" id="IPR007267">
    <property type="entry name" value="GtrA_DPMS_TM"/>
</dbReference>